<dbReference type="Pfam" id="PF16734">
    <property type="entry name" value="Pilin_GH"/>
    <property type="match status" value="1"/>
</dbReference>
<dbReference type="InterPro" id="IPR031975">
    <property type="entry name" value="Pilin_GH"/>
</dbReference>
<dbReference type="SUPFAM" id="SSF56112">
    <property type="entry name" value="Protein kinase-like (PK-like)"/>
    <property type="match status" value="1"/>
</dbReference>
<dbReference type="Proteomes" id="UP000618445">
    <property type="component" value="Unassembled WGS sequence"/>
</dbReference>
<evidence type="ECO:0000313" key="4">
    <source>
        <dbReference type="EMBL" id="MBD2318863.1"/>
    </source>
</evidence>
<feature type="transmembrane region" description="Helical" evidence="2">
    <location>
        <begin position="374"/>
        <end position="391"/>
    </location>
</feature>
<evidence type="ECO:0000256" key="1">
    <source>
        <dbReference type="SAM" id="MobiDB-lite"/>
    </source>
</evidence>
<protein>
    <submittedName>
        <fullName evidence="4">Protein kinase</fullName>
    </submittedName>
</protein>
<comment type="caution">
    <text evidence="4">The sequence shown here is derived from an EMBL/GenBank/DDBJ whole genome shotgun (WGS) entry which is preliminary data.</text>
</comment>
<accession>A0ABR8CDL2</accession>
<reference evidence="4 5" key="1">
    <citation type="journal article" date="2020" name="ISME J.">
        <title>Comparative genomics reveals insights into cyanobacterial evolution and habitat adaptation.</title>
        <authorList>
            <person name="Chen M.Y."/>
            <person name="Teng W.K."/>
            <person name="Zhao L."/>
            <person name="Hu C.X."/>
            <person name="Zhou Y.K."/>
            <person name="Han B.P."/>
            <person name="Song L.R."/>
            <person name="Shu W.S."/>
        </authorList>
    </citation>
    <scope>NUCLEOTIDE SEQUENCE [LARGE SCALE GENOMIC DNA]</scope>
    <source>
        <strain evidence="4 5">FACHB-1050</strain>
    </source>
</reference>
<dbReference type="RefSeq" id="WP_190580246.1">
    <property type="nucleotide sequence ID" value="NZ_CAWPQU010000030.1"/>
</dbReference>
<keyword evidence="2" id="KW-0812">Transmembrane</keyword>
<organism evidence="4 5">
    <name type="scientific">Phormidium tenue FACHB-1050</name>
    <dbReference type="NCBI Taxonomy" id="2692857"/>
    <lineage>
        <taxon>Bacteria</taxon>
        <taxon>Bacillati</taxon>
        <taxon>Cyanobacteriota</taxon>
        <taxon>Cyanophyceae</taxon>
        <taxon>Oscillatoriophycideae</taxon>
        <taxon>Oscillatoriales</taxon>
        <taxon>Oscillatoriaceae</taxon>
        <taxon>Phormidium</taxon>
    </lineage>
</organism>
<dbReference type="InterPro" id="IPR000719">
    <property type="entry name" value="Prot_kinase_dom"/>
</dbReference>
<feature type="region of interest" description="Disordered" evidence="1">
    <location>
        <begin position="341"/>
        <end position="369"/>
    </location>
</feature>
<dbReference type="InterPro" id="IPR011009">
    <property type="entry name" value="Kinase-like_dom_sf"/>
</dbReference>
<dbReference type="PANTHER" id="PTHR44167:SF24">
    <property type="entry name" value="SERINE_THREONINE-PROTEIN KINASE CHK2"/>
    <property type="match status" value="1"/>
</dbReference>
<evidence type="ECO:0000313" key="5">
    <source>
        <dbReference type="Proteomes" id="UP000618445"/>
    </source>
</evidence>
<dbReference type="GO" id="GO:0016301">
    <property type="term" value="F:kinase activity"/>
    <property type="evidence" value="ECO:0007669"/>
    <property type="project" value="UniProtKB-KW"/>
</dbReference>
<proteinExistence type="predicted"/>
<feature type="domain" description="Protein kinase" evidence="3">
    <location>
        <begin position="4"/>
        <end position="297"/>
    </location>
</feature>
<dbReference type="PANTHER" id="PTHR44167">
    <property type="entry name" value="OVARIAN-SPECIFIC SERINE/THREONINE-PROTEIN KINASE LOK-RELATED"/>
    <property type="match status" value="1"/>
</dbReference>
<sequence length="533" mass="58763">MDKSYIFLKIGSGGEANIYTVQINSELVAKVYHQPHGDYARKLAFMVANPPVDPLAKEGRVSIAWATELVTDLGLVVGFLMPKLDTSKAKPIFQYYNPSERRKESPTFSYVSLLRTARNLARAVRSVHSRGYVIGDVNESNVLVADDAIVTLVDTDSFQVNDGTTVYRCTVGKPEYTPPELQGVSFRDVDRSVEHDLFGLGVLIYQLLMEGTHPFGGVFTGQGEAPELKDRIKAGHFPHGRRRVPYKPMPLAPAFQMLPVALQELFLFCFEEGHGNPTARPTAEVWSKALGEAEDGLVRCGVNGQHHYSGHLGVCPWCERAVKLRGRDPFPALGVISSGQHTTPLSRSQISNLSNPSATTSPSSKNNRSSTPQTILWISLAILVIVCVLYFENLSAKTRTQQAIAKSYVRSMTRMQQAFYLEQRRFASFDEISDSFGSRLIKLETDSYSYKIFSVNGLNSSSNVTYQVGQAKQKDLKSYVSAVKVTQQDSDTIPISIVCETDTSTTSQPPLPVIVGDGKLECAVGTDISDRIF</sequence>
<keyword evidence="4" id="KW-0418">Kinase</keyword>
<name>A0ABR8CDL2_9CYAN</name>
<keyword evidence="5" id="KW-1185">Reference proteome</keyword>
<dbReference type="PROSITE" id="PS50011">
    <property type="entry name" value="PROTEIN_KINASE_DOM"/>
    <property type="match status" value="1"/>
</dbReference>
<keyword evidence="2" id="KW-1133">Transmembrane helix</keyword>
<dbReference type="Pfam" id="PF00069">
    <property type="entry name" value="Pkinase"/>
    <property type="match status" value="1"/>
</dbReference>
<evidence type="ECO:0000256" key="2">
    <source>
        <dbReference type="SAM" id="Phobius"/>
    </source>
</evidence>
<gene>
    <name evidence="4" type="ORF">H6G05_18660</name>
</gene>
<evidence type="ECO:0000259" key="3">
    <source>
        <dbReference type="PROSITE" id="PS50011"/>
    </source>
</evidence>
<keyword evidence="2" id="KW-0472">Membrane</keyword>
<keyword evidence="4" id="KW-0808">Transferase</keyword>
<dbReference type="Gene3D" id="1.10.510.10">
    <property type="entry name" value="Transferase(Phosphotransferase) domain 1"/>
    <property type="match status" value="1"/>
</dbReference>
<dbReference type="EMBL" id="JACJQY010000036">
    <property type="protein sequence ID" value="MBD2318863.1"/>
    <property type="molecule type" value="Genomic_DNA"/>
</dbReference>